<reference evidence="1" key="1">
    <citation type="submission" date="2018-05" db="EMBL/GenBank/DDBJ databases">
        <title>Draft genome of Mucuna pruriens seed.</title>
        <authorList>
            <person name="Nnadi N.E."/>
            <person name="Vos R."/>
            <person name="Hasami M.H."/>
            <person name="Devisetty U.K."/>
            <person name="Aguiy J.C."/>
        </authorList>
    </citation>
    <scope>NUCLEOTIDE SEQUENCE [LARGE SCALE GENOMIC DNA]</scope>
    <source>
        <strain evidence="1">JCA_2017</strain>
    </source>
</reference>
<evidence type="ECO:0000313" key="1">
    <source>
        <dbReference type="EMBL" id="RDX82117.1"/>
    </source>
</evidence>
<comment type="caution">
    <text evidence="1">The sequence shown here is derived from an EMBL/GenBank/DDBJ whole genome shotgun (WGS) entry which is preliminary data.</text>
</comment>
<keyword evidence="2" id="KW-1185">Reference proteome</keyword>
<protein>
    <submittedName>
        <fullName evidence="1">Uncharacterized protein</fullName>
    </submittedName>
</protein>
<accession>A0A371FUT4</accession>
<name>A0A371FUT4_MUCPR</name>
<dbReference type="Proteomes" id="UP000257109">
    <property type="component" value="Unassembled WGS sequence"/>
</dbReference>
<dbReference type="EMBL" id="QJKJ01007737">
    <property type="protein sequence ID" value="RDX82117.1"/>
    <property type="molecule type" value="Genomic_DNA"/>
</dbReference>
<feature type="non-terminal residue" evidence="1">
    <location>
        <position position="1"/>
    </location>
</feature>
<sequence length="70" mass="7675">MSYLQYNIGLLDIEPTTGSGVDAPALHEIPCSQLGRKHCIAHQCYKASLKARSRVEGLVVDNVVDTLSKY</sequence>
<dbReference type="AlphaFoldDB" id="A0A371FUT4"/>
<gene>
    <name evidence="1" type="ORF">CR513_37140</name>
</gene>
<proteinExistence type="predicted"/>
<organism evidence="1 2">
    <name type="scientific">Mucuna pruriens</name>
    <name type="common">Velvet bean</name>
    <name type="synonym">Dolichos pruriens</name>
    <dbReference type="NCBI Taxonomy" id="157652"/>
    <lineage>
        <taxon>Eukaryota</taxon>
        <taxon>Viridiplantae</taxon>
        <taxon>Streptophyta</taxon>
        <taxon>Embryophyta</taxon>
        <taxon>Tracheophyta</taxon>
        <taxon>Spermatophyta</taxon>
        <taxon>Magnoliopsida</taxon>
        <taxon>eudicotyledons</taxon>
        <taxon>Gunneridae</taxon>
        <taxon>Pentapetalae</taxon>
        <taxon>rosids</taxon>
        <taxon>fabids</taxon>
        <taxon>Fabales</taxon>
        <taxon>Fabaceae</taxon>
        <taxon>Papilionoideae</taxon>
        <taxon>50 kb inversion clade</taxon>
        <taxon>NPAAA clade</taxon>
        <taxon>indigoferoid/millettioid clade</taxon>
        <taxon>Phaseoleae</taxon>
        <taxon>Mucuna</taxon>
    </lineage>
</organism>
<evidence type="ECO:0000313" key="2">
    <source>
        <dbReference type="Proteomes" id="UP000257109"/>
    </source>
</evidence>